<dbReference type="InterPro" id="IPR021377">
    <property type="entry name" value="DUF3006"/>
</dbReference>
<evidence type="ECO:0000313" key="3">
    <source>
        <dbReference type="Proteomes" id="UP000011514"/>
    </source>
</evidence>
<sequence>MTTIDLPDGEYIAVVDSIEDGLATVFFEQDGDEVGNAVINPDELPSAGQHADAILEVVIREGSVSSMEYEPERTAERAETAQSRFDRLSNRPPADDDT</sequence>
<dbReference type="eggNOG" id="arCOG06330">
    <property type="taxonomic scope" value="Archaea"/>
</dbReference>
<proteinExistence type="predicted"/>
<gene>
    <name evidence="2" type="ORF">C471_09600</name>
</gene>
<evidence type="ECO:0000256" key="1">
    <source>
        <dbReference type="SAM" id="MobiDB-lite"/>
    </source>
</evidence>
<comment type="caution">
    <text evidence="2">The sequence shown here is derived from an EMBL/GenBank/DDBJ whole genome shotgun (WGS) entry which is preliminary data.</text>
</comment>
<reference evidence="2 3" key="1">
    <citation type="journal article" date="2014" name="PLoS Genet.">
        <title>Phylogenetically driven sequencing of extremely halophilic archaea reveals strategies for static and dynamic osmo-response.</title>
        <authorList>
            <person name="Becker E.A."/>
            <person name="Seitzer P.M."/>
            <person name="Tritt A."/>
            <person name="Larsen D."/>
            <person name="Krusor M."/>
            <person name="Yao A.I."/>
            <person name="Wu D."/>
            <person name="Madern D."/>
            <person name="Eisen J.A."/>
            <person name="Darling A.E."/>
            <person name="Facciotti M.T."/>
        </authorList>
    </citation>
    <scope>NUCLEOTIDE SEQUENCE [LARGE SCALE GENOMIC DNA]</scope>
    <source>
        <strain evidence="2 3">DSM 1137</strain>
    </source>
</reference>
<dbReference type="Proteomes" id="UP000011514">
    <property type="component" value="Unassembled WGS sequence"/>
</dbReference>
<evidence type="ECO:0008006" key="4">
    <source>
        <dbReference type="Google" id="ProtNLM"/>
    </source>
</evidence>
<feature type="compositionally biased region" description="Basic and acidic residues" evidence="1">
    <location>
        <begin position="70"/>
        <end position="89"/>
    </location>
</feature>
<feature type="region of interest" description="Disordered" evidence="1">
    <location>
        <begin position="65"/>
        <end position="98"/>
    </location>
</feature>
<protein>
    <recommendedName>
        <fullName evidence="4">DUF3006 domain-containing protein</fullName>
    </recommendedName>
</protein>
<accession>M0DSU2</accession>
<dbReference type="RefSeq" id="WP_004048552.1">
    <property type="nucleotide sequence ID" value="NZ_AOJE01000056.1"/>
</dbReference>
<dbReference type="AlphaFoldDB" id="M0DSU2"/>
<organism evidence="2 3">
    <name type="scientific">Halorubrum saccharovorum DSM 1137</name>
    <dbReference type="NCBI Taxonomy" id="1227484"/>
    <lineage>
        <taxon>Archaea</taxon>
        <taxon>Methanobacteriati</taxon>
        <taxon>Methanobacteriota</taxon>
        <taxon>Stenosarchaea group</taxon>
        <taxon>Halobacteria</taxon>
        <taxon>Halobacteriales</taxon>
        <taxon>Haloferacaceae</taxon>
        <taxon>Halorubrum</taxon>
    </lineage>
</organism>
<dbReference type="OrthoDB" id="299121at2157"/>
<dbReference type="Pfam" id="PF11213">
    <property type="entry name" value="DUF3006"/>
    <property type="match status" value="1"/>
</dbReference>
<dbReference type="EMBL" id="AOJE01000056">
    <property type="protein sequence ID" value="ELZ38540.1"/>
    <property type="molecule type" value="Genomic_DNA"/>
</dbReference>
<name>M0DSU2_9EURY</name>
<evidence type="ECO:0000313" key="2">
    <source>
        <dbReference type="EMBL" id="ELZ38540.1"/>
    </source>
</evidence>
<keyword evidence="3" id="KW-1185">Reference proteome</keyword>